<dbReference type="EMBL" id="CP033912">
    <property type="protein sequence ID" value="AZA94458.1"/>
    <property type="molecule type" value="Genomic_DNA"/>
</dbReference>
<sequence length="89" mass="10055">MHQPTYWGETSQNNPNRYQLVKESQDLKMSGGNIYSDGLAHPLNDLEQIFSLPDRVNAYQYQPKNAVQSISLYPKAGAQMTYGGESELM</sequence>
<gene>
    <name evidence="1" type="ORF">EG349_04265</name>
    <name evidence="2" type="ORF">EG353_02285</name>
</gene>
<name>A0AAD0YBT7_9FLAO</name>
<dbReference type="AlphaFoldDB" id="A0AAD0YBT7"/>
<dbReference type="Proteomes" id="UP000274073">
    <property type="component" value="Chromosome"/>
</dbReference>
<dbReference type="Proteomes" id="UP000281741">
    <property type="component" value="Chromosome"/>
</dbReference>
<keyword evidence="4" id="KW-1185">Reference proteome</keyword>
<dbReference type="EMBL" id="CP033915">
    <property type="protein sequence ID" value="AZA86050.1"/>
    <property type="molecule type" value="Genomic_DNA"/>
</dbReference>
<evidence type="ECO:0000313" key="1">
    <source>
        <dbReference type="EMBL" id="AZA86050.1"/>
    </source>
</evidence>
<protein>
    <submittedName>
        <fullName evidence="1">Uncharacterized protein</fullName>
    </submittedName>
</protein>
<evidence type="ECO:0000313" key="3">
    <source>
        <dbReference type="Proteomes" id="UP000274073"/>
    </source>
</evidence>
<organism evidence="1 3">
    <name type="scientific">Chryseobacterium shandongense</name>
    <dbReference type="NCBI Taxonomy" id="1493872"/>
    <lineage>
        <taxon>Bacteria</taxon>
        <taxon>Pseudomonadati</taxon>
        <taxon>Bacteroidota</taxon>
        <taxon>Flavobacteriia</taxon>
        <taxon>Flavobacteriales</taxon>
        <taxon>Weeksellaceae</taxon>
        <taxon>Chryseobacterium group</taxon>
        <taxon>Chryseobacterium</taxon>
    </lineage>
</organism>
<evidence type="ECO:0000313" key="4">
    <source>
        <dbReference type="Proteomes" id="UP000281741"/>
    </source>
</evidence>
<accession>A0AAD0YBT7</accession>
<proteinExistence type="predicted"/>
<evidence type="ECO:0000313" key="2">
    <source>
        <dbReference type="EMBL" id="AZA94458.1"/>
    </source>
</evidence>
<reference evidence="3 4" key="1">
    <citation type="submission" date="2018-11" db="EMBL/GenBank/DDBJ databases">
        <title>Proposal to divide the Flavobacteriaceae and reorganize its genera based on Amino Acid Identity values calculated from whole genome sequences.</title>
        <authorList>
            <person name="Nicholson A.C."/>
            <person name="Gulvik C.A."/>
            <person name="Whitney A.M."/>
            <person name="Humrighouse B.W."/>
            <person name="Bell M."/>
            <person name="Holmes B."/>
            <person name="Steigerwalt A.G."/>
            <person name="Villarma A."/>
            <person name="Sheth M."/>
            <person name="Batra D."/>
            <person name="Pryor J."/>
            <person name="Bernardet J.-F."/>
            <person name="Hugo C."/>
            <person name="Kampfer P."/>
            <person name="Newman J."/>
            <person name="McQuiston J.R."/>
        </authorList>
    </citation>
    <scope>NUCLEOTIDE SEQUENCE [LARGE SCALE GENOMIC DNA]</scope>
    <source>
        <strain evidence="1 3">G0207</strain>
        <strain evidence="2 4">H5143</strain>
    </source>
</reference>